<dbReference type="STRING" id="93759.A0A1R3H6Q7"/>
<dbReference type="AlphaFoldDB" id="A0A1R3H6Q7"/>
<dbReference type="Pfam" id="PF05564">
    <property type="entry name" value="Auxin_repressed"/>
    <property type="match status" value="1"/>
</dbReference>
<feature type="region of interest" description="Disordered" evidence="2">
    <location>
        <begin position="64"/>
        <end position="97"/>
    </location>
</feature>
<evidence type="ECO:0000256" key="1">
    <source>
        <dbReference type="ARBA" id="ARBA00010502"/>
    </source>
</evidence>
<evidence type="ECO:0000313" key="4">
    <source>
        <dbReference type="Proteomes" id="UP000187203"/>
    </source>
</evidence>
<comment type="similarity">
    <text evidence="1">Belongs to the DRM1/ARP family.</text>
</comment>
<comment type="caution">
    <text evidence="3">The sequence shown here is derived from an EMBL/GenBank/DDBJ whole genome shotgun (WGS) entry which is preliminary data.</text>
</comment>
<evidence type="ECO:0000313" key="3">
    <source>
        <dbReference type="EMBL" id="OMO66048.1"/>
    </source>
</evidence>
<proteinExistence type="inferred from homology"/>
<dbReference type="PANTHER" id="PTHR33565">
    <property type="entry name" value="DORMANCY-ASSOCIATED PROTEIN 1"/>
    <property type="match status" value="1"/>
</dbReference>
<organism evidence="3 4">
    <name type="scientific">Corchorus olitorius</name>
    <dbReference type="NCBI Taxonomy" id="93759"/>
    <lineage>
        <taxon>Eukaryota</taxon>
        <taxon>Viridiplantae</taxon>
        <taxon>Streptophyta</taxon>
        <taxon>Embryophyta</taxon>
        <taxon>Tracheophyta</taxon>
        <taxon>Spermatophyta</taxon>
        <taxon>Magnoliopsida</taxon>
        <taxon>eudicotyledons</taxon>
        <taxon>Gunneridae</taxon>
        <taxon>Pentapetalae</taxon>
        <taxon>rosids</taxon>
        <taxon>malvids</taxon>
        <taxon>Malvales</taxon>
        <taxon>Malvaceae</taxon>
        <taxon>Grewioideae</taxon>
        <taxon>Apeibeae</taxon>
        <taxon>Corchorus</taxon>
    </lineage>
</organism>
<dbReference type="InterPro" id="IPR008406">
    <property type="entry name" value="DRM/ARP"/>
</dbReference>
<name>A0A1R3H6Q7_9ROSI</name>
<sequence length="235" mass="25695">MGFLNKLWDETLAGPMPETGLGKLRKYDSFSTTRSSPAPVVDPNMVITRSITILKSNSGFRNLSVDPGSAPDSPSGSSCSTPGTPLTPGTPRGDFRKFTRRKSPAEALESAEQRSPTVYDWLYTDQDKKIIGLPYTTSPLAQLHTFSLHVTLFSLLNVDHGHLSVTVGNVYPPTLTLRSLLIHSFFNTWQKSSVPALSGKTEFPMKSTTCHGFPQNSILIKIPVTLCFSSVFSND</sequence>
<dbReference type="EMBL" id="AWUE01020790">
    <property type="protein sequence ID" value="OMO66048.1"/>
    <property type="molecule type" value="Genomic_DNA"/>
</dbReference>
<feature type="compositionally biased region" description="Low complexity" evidence="2">
    <location>
        <begin position="67"/>
        <end position="91"/>
    </location>
</feature>
<dbReference type="OrthoDB" id="2012405at2759"/>
<protein>
    <submittedName>
        <fullName evidence="3">Dormancyauxin associated</fullName>
    </submittedName>
</protein>
<evidence type="ECO:0000256" key="2">
    <source>
        <dbReference type="SAM" id="MobiDB-lite"/>
    </source>
</evidence>
<dbReference type="PANTHER" id="PTHR33565:SF20">
    <property type="entry name" value="DORMANCY-ASSOCIATED PROTEIN HOMOLOG 4"/>
    <property type="match status" value="1"/>
</dbReference>
<accession>A0A1R3H6Q7</accession>
<gene>
    <name evidence="3" type="ORF">COLO4_30825</name>
</gene>
<dbReference type="Proteomes" id="UP000187203">
    <property type="component" value="Unassembled WGS sequence"/>
</dbReference>
<reference evidence="4" key="1">
    <citation type="submission" date="2013-09" db="EMBL/GenBank/DDBJ databases">
        <title>Corchorus olitorius genome sequencing.</title>
        <authorList>
            <person name="Alam M."/>
            <person name="Haque M.S."/>
            <person name="Islam M.S."/>
            <person name="Emdad E.M."/>
            <person name="Islam M.M."/>
            <person name="Ahmed B."/>
            <person name="Halim A."/>
            <person name="Hossen Q.M.M."/>
            <person name="Hossain M.Z."/>
            <person name="Ahmed R."/>
            <person name="Khan M.M."/>
            <person name="Islam R."/>
            <person name="Rashid M.M."/>
            <person name="Khan S.A."/>
            <person name="Rahman M.S."/>
            <person name="Alam M."/>
            <person name="Yahiya A.S."/>
            <person name="Khan M.S."/>
            <person name="Azam M.S."/>
            <person name="Haque T."/>
            <person name="Lashkar M.Z.H."/>
            <person name="Akhand A.I."/>
            <person name="Morshed G."/>
            <person name="Roy S."/>
            <person name="Uddin K.S."/>
            <person name="Rabeya T."/>
            <person name="Hossain A.S."/>
            <person name="Chowdhury A."/>
            <person name="Snigdha A.R."/>
            <person name="Mortoza M.S."/>
            <person name="Matin S.A."/>
            <person name="Hoque S.M.E."/>
            <person name="Islam M.K."/>
            <person name="Roy D.K."/>
            <person name="Haider R."/>
            <person name="Moosa M.M."/>
            <person name="Elias S.M."/>
            <person name="Hasan A.M."/>
            <person name="Jahan S."/>
            <person name="Shafiuddin M."/>
            <person name="Mahmood N."/>
            <person name="Shommy N.S."/>
        </authorList>
    </citation>
    <scope>NUCLEOTIDE SEQUENCE [LARGE SCALE GENOMIC DNA]</scope>
    <source>
        <strain evidence="4">cv. O-4</strain>
    </source>
</reference>
<keyword evidence="4" id="KW-1185">Reference proteome</keyword>